<organism evidence="1 2">
    <name type="scientific">Phytohabitans kaempferiae</name>
    <dbReference type="NCBI Taxonomy" id="1620943"/>
    <lineage>
        <taxon>Bacteria</taxon>
        <taxon>Bacillati</taxon>
        <taxon>Actinomycetota</taxon>
        <taxon>Actinomycetes</taxon>
        <taxon>Micromonosporales</taxon>
        <taxon>Micromonosporaceae</taxon>
    </lineage>
</organism>
<reference evidence="1 2" key="1">
    <citation type="submission" date="2024-09" db="EMBL/GenBank/DDBJ databases">
        <authorList>
            <person name="Sun Q."/>
            <person name="Mori K."/>
        </authorList>
    </citation>
    <scope>NUCLEOTIDE SEQUENCE [LARGE SCALE GENOMIC DNA]</scope>
    <source>
        <strain evidence="1 2">TBRC 3947</strain>
    </source>
</reference>
<dbReference type="Proteomes" id="UP001589867">
    <property type="component" value="Unassembled WGS sequence"/>
</dbReference>
<dbReference type="RefSeq" id="WP_377243467.1">
    <property type="nucleotide sequence ID" value="NZ_JBHLUH010000002.1"/>
</dbReference>
<evidence type="ECO:0000313" key="1">
    <source>
        <dbReference type="EMBL" id="MFC0526118.1"/>
    </source>
</evidence>
<gene>
    <name evidence="1" type="ORF">ACFFIA_00360</name>
</gene>
<name>A0ABV6LUN1_9ACTN</name>
<proteinExistence type="predicted"/>
<sequence>MPNGFWDRITGELVGRLPARPLLGRYALAVPGSVNGRDAPAYSPIVPTASARWSATASGSARTGSFPRGALPGPKLASHVAAVCAALADAVARAPSPDAPHERPYERWAAVPPLATDVLAQLRGARDDDPVAVLEREIDAHLGHLEAVCQRPEARLRREAVVLPLSRTRRMAPDAIDFLAEHTEDWQKRTIGGVFPKRLRAVHNEPDTDLYENRAALQLVDHLVEFLEWRQAKLEGASDSLKGLEDLGRQLQGRPWRAGHRLSTLLGELVDYNALSADVADRLAQNRERRRRVERLHASRLYRDRRVRRQVELPAELRPTNLLTFHEDYRRVGQIWRAWARVNREAGLGDAVSPRRLCDNYGEFVTLLVARSLETLGYRAVTPHVPVPGGPDVHYAGLDDDTLTLRCGPDGTLTVRRDADPLVVFVPLPHPLTADPEATDLRTLVDELDRHRRPGGPLRVVVYPGTRAERADLRSMSPWRADSVGNDLPGRPGVGLLSAVPTEIDSVERVTRALQWARFAPDAAAYPPPVRCSTDLHGDVVPTCSPWLAAAAGSGHLVLRRPPSAAESQRLDELVERWRAERLPSARRRERDAAVQTFTGALRAALATVRRLARCPVCTREANPGTDFQSQARTFWIACRRCSSEWGNRSCTSCGAHFPIVHMRPASSGASSTASGLGNEVLATPCRQAGAGAGYICPACGHCGAGAQTARECHRCIALQSTTPRR</sequence>
<comment type="caution">
    <text evidence="1">The sequence shown here is derived from an EMBL/GenBank/DDBJ whole genome shotgun (WGS) entry which is preliminary data.</text>
</comment>
<accession>A0ABV6LUN1</accession>
<protein>
    <recommendedName>
        <fullName evidence="3">DUF2357 domain-containing protein</fullName>
    </recommendedName>
</protein>
<evidence type="ECO:0008006" key="3">
    <source>
        <dbReference type="Google" id="ProtNLM"/>
    </source>
</evidence>
<evidence type="ECO:0000313" key="2">
    <source>
        <dbReference type="Proteomes" id="UP001589867"/>
    </source>
</evidence>
<dbReference type="EMBL" id="JBHLUH010000002">
    <property type="protein sequence ID" value="MFC0526118.1"/>
    <property type="molecule type" value="Genomic_DNA"/>
</dbReference>
<keyword evidence="2" id="KW-1185">Reference proteome</keyword>